<proteinExistence type="predicted"/>
<gene>
    <name evidence="1" type="ordered locus">Bache_0770</name>
</gene>
<organism evidence="1 2">
    <name type="scientific">Bacteroides helcogenes (strain ATCC 35417 / DSM 20613 / JCM 6297 / CCUG 15421 / P 36-108)</name>
    <dbReference type="NCBI Taxonomy" id="693979"/>
    <lineage>
        <taxon>Bacteria</taxon>
        <taxon>Pseudomonadati</taxon>
        <taxon>Bacteroidota</taxon>
        <taxon>Bacteroidia</taxon>
        <taxon>Bacteroidales</taxon>
        <taxon>Bacteroidaceae</taxon>
        <taxon>Bacteroides</taxon>
    </lineage>
</organism>
<dbReference type="EMBL" id="CP002352">
    <property type="protein sequence ID" value="ADV42792.1"/>
    <property type="molecule type" value="Genomic_DNA"/>
</dbReference>
<dbReference type="STRING" id="693979.Bache_0770"/>
<reference evidence="1 2" key="2">
    <citation type="journal article" date="2011" name="Stand. Genomic Sci.">
        <title>Complete genome sequence of Bacteroides helcogenes type strain (P 36-108).</title>
        <authorList>
            <person name="Pati A."/>
            <person name="Gronow S."/>
            <person name="Zeytun A."/>
            <person name="Lapidus A."/>
            <person name="Nolan M."/>
            <person name="Hammon N."/>
            <person name="Deshpande S."/>
            <person name="Cheng J.F."/>
            <person name="Tapia R."/>
            <person name="Han C."/>
            <person name="Goodwin L."/>
            <person name="Pitluck S."/>
            <person name="Liolios K."/>
            <person name="Pagani I."/>
            <person name="Ivanova N."/>
            <person name="Mavromatis K."/>
            <person name="Chen A."/>
            <person name="Palaniappan K."/>
            <person name="Land M."/>
            <person name="Hauser L."/>
            <person name="Chang Y.J."/>
            <person name="Jeffries C.D."/>
            <person name="Detter J.C."/>
            <person name="Brambilla E."/>
            <person name="Rohde M."/>
            <person name="Goker M."/>
            <person name="Woyke T."/>
            <person name="Bristow J."/>
            <person name="Eisen J.A."/>
            <person name="Markowitz V."/>
            <person name="Hugenholtz P."/>
            <person name="Kyrpides N.C."/>
            <person name="Klenk H.P."/>
            <person name="Lucas S."/>
        </authorList>
    </citation>
    <scope>NUCLEOTIDE SEQUENCE [LARGE SCALE GENOMIC DNA]</scope>
    <source>
        <strain evidence="2">ATCC 35417 / DSM 20613 / JCM 6297 / CCUG 15421 / P 36-108</strain>
    </source>
</reference>
<sequence>MQQISHIHRTIIHNIFQNRFFNVQHMIQKQTNTVLFDRTIRINATFTEYTFP</sequence>
<dbReference type="HOGENOM" id="CLU_3076971_0_0_10"/>
<evidence type="ECO:0000313" key="1">
    <source>
        <dbReference type="EMBL" id="ADV42792.1"/>
    </source>
</evidence>
<name>E6SNX4_BACT6</name>
<evidence type="ECO:0000313" key="2">
    <source>
        <dbReference type="Proteomes" id="UP000008630"/>
    </source>
</evidence>
<dbReference type="AlphaFoldDB" id="E6SNX4"/>
<dbReference type="KEGG" id="bhl:Bache_0770"/>
<keyword evidence="2" id="KW-1185">Reference proteome</keyword>
<protein>
    <submittedName>
        <fullName evidence="1">Uncharacterized protein</fullName>
    </submittedName>
</protein>
<accession>E6SNX4</accession>
<reference key="1">
    <citation type="submission" date="2010-11" db="EMBL/GenBank/DDBJ databases">
        <title>The complete genome of Bacteroides helcogenes P 36-108.</title>
        <authorList>
            <consortium name="US DOE Joint Genome Institute (JGI-PGF)"/>
            <person name="Lucas S."/>
            <person name="Copeland A."/>
            <person name="Lapidus A."/>
            <person name="Bruce D."/>
            <person name="Goodwin L."/>
            <person name="Pitluck S."/>
            <person name="Kyrpides N."/>
            <person name="Mavromatis K."/>
            <person name="Ivanova N."/>
            <person name="Zeytun A."/>
            <person name="Brettin T."/>
            <person name="Detter J.C."/>
            <person name="Tapia R."/>
            <person name="Han C."/>
            <person name="Land M."/>
            <person name="Hauser L."/>
            <person name="Markowitz V."/>
            <person name="Cheng J.-F."/>
            <person name="Hugenholtz P."/>
            <person name="Woyke T."/>
            <person name="Wu D."/>
            <person name="Gronow S."/>
            <person name="Wellnitz S."/>
            <person name="Brambilla E."/>
            <person name="Klenk H.-P."/>
            <person name="Eisen J.A."/>
        </authorList>
    </citation>
    <scope>NUCLEOTIDE SEQUENCE</scope>
    <source>
        <strain>P 36-108</strain>
    </source>
</reference>
<dbReference type="Proteomes" id="UP000008630">
    <property type="component" value="Chromosome"/>
</dbReference>